<gene>
    <name evidence="1" type="ORF">S03H2_16756</name>
</gene>
<dbReference type="EMBL" id="BARU01008584">
    <property type="protein sequence ID" value="GAH43055.1"/>
    <property type="molecule type" value="Genomic_DNA"/>
</dbReference>
<name>X1GE29_9ZZZZ</name>
<dbReference type="AlphaFoldDB" id="X1GE29"/>
<evidence type="ECO:0008006" key="2">
    <source>
        <dbReference type="Google" id="ProtNLM"/>
    </source>
</evidence>
<protein>
    <recommendedName>
        <fullName evidence="2">Glycosyltransferase subfamily 4-like N-terminal domain-containing protein</fullName>
    </recommendedName>
</protein>
<comment type="caution">
    <text evidence="1">The sequence shown here is derived from an EMBL/GenBank/DDBJ whole genome shotgun (WGS) entry which is preliminary data.</text>
</comment>
<reference evidence="1" key="1">
    <citation type="journal article" date="2014" name="Front. Microbiol.">
        <title>High frequency of phylogenetically diverse reductive dehalogenase-homologous genes in deep subseafloor sedimentary metagenomes.</title>
        <authorList>
            <person name="Kawai M."/>
            <person name="Futagami T."/>
            <person name="Toyoda A."/>
            <person name="Takaki Y."/>
            <person name="Nishi S."/>
            <person name="Hori S."/>
            <person name="Arai W."/>
            <person name="Tsubouchi T."/>
            <person name="Morono Y."/>
            <person name="Uchiyama I."/>
            <person name="Ito T."/>
            <person name="Fujiyama A."/>
            <person name="Inagaki F."/>
            <person name="Takami H."/>
        </authorList>
    </citation>
    <scope>NUCLEOTIDE SEQUENCE</scope>
    <source>
        <strain evidence="1">Expedition CK06-06</strain>
    </source>
</reference>
<accession>X1GE29</accession>
<sequence>MKFALVSLQFEETATGGGGVHVKNICEQFLKEGHTVTLISIHTEKTLSKA</sequence>
<dbReference type="Gene3D" id="3.40.50.2000">
    <property type="entry name" value="Glycogen Phosphorylase B"/>
    <property type="match status" value="1"/>
</dbReference>
<feature type="non-terminal residue" evidence="1">
    <location>
        <position position="50"/>
    </location>
</feature>
<evidence type="ECO:0000313" key="1">
    <source>
        <dbReference type="EMBL" id="GAH43055.1"/>
    </source>
</evidence>
<proteinExistence type="predicted"/>
<organism evidence="1">
    <name type="scientific">marine sediment metagenome</name>
    <dbReference type="NCBI Taxonomy" id="412755"/>
    <lineage>
        <taxon>unclassified sequences</taxon>
        <taxon>metagenomes</taxon>
        <taxon>ecological metagenomes</taxon>
    </lineage>
</organism>